<gene>
    <name evidence="1" type="ORF">EI693_10055</name>
</gene>
<sequence length="93" mass="10515">MPLHAANPQSHDAGLLRWIGEAFTATERQHILVEALATRNNRLVDPYNSDDYRVTFEDEQVLIERHDEKDRPAVRVPLDVFIAALRAGQQPGA</sequence>
<proteinExistence type="predicted"/>
<organism evidence="1 2">
    <name type="scientific">Pseudomonas oryziphila</name>
    <dbReference type="NCBI Taxonomy" id="2894079"/>
    <lineage>
        <taxon>Bacteria</taxon>
        <taxon>Pseudomonadati</taxon>
        <taxon>Pseudomonadota</taxon>
        <taxon>Gammaproteobacteria</taxon>
        <taxon>Pseudomonadales</taxon>
        <taxon>Pseudomonadaceae</taxon>
        <taxon>Pseudomonas</taxon>
    </lineage>
</organism>
<name>A0ABM7CPS3_9PSED</name>
<dbReference type="EMBL" id="CP034337">
    <property type="protein sequence ID" value="AZL73413.1"/>
    <property type="molecule type" value="Genomic_DNA"/>
</dbReference>
<reference evidence="1 2" key="1">
    <citation type="submission" date="2018-12" db="EMBL/GenBank/DDBJ databases">
        <authorList>
            <person name="Li S."/>
            <person name="Yang R."/>
            <person name="Chen G."/>
            <person name="Zou L."/>
            <person name="Zhang C."/>
            <person name="Chen Y."/>
            <person name="Liu Z."/>
            <person name="Li Y."/>
            <person name="Yan Y."/>
            <person name="Huang M."/>
            <person name="Chen T."/>
        </authorList>
    </citation>
    <scope>NUCLEOTIDE SEQUENCE [LARGE SCALE GENOMIC DNA]</scope>
    <source>
        <strain evidence="1 2">2014</strain>
    </source>
</reference>
<keyword evidence="2" id="KW-1185">Reference proteome</keyword>
<dbReference type="Proteomes" id="UP000272622">
    <property type="component" value="Chromosome"/>
</dbReference>
<dbReference type="RefSeq" id="WP_125463549.1">
    <property type="nucleotide sequence ID" value="NZ_CP034337.1"/>
</dbReference>
<protein>
    <submittedName>
        <fullName evidence="1">Uncharacterized protein</fullName>
    </submittedName>
</protein>
<evidence type="ECO:0000313" key="2">
    <source>
        <dbReference type="Proteomes" id="UP000272622"/>
    </source>
</evidence>
<evidence type="ECO:0000313" key="1">
    <source>
        <dbReference type="EMBL" id="AZL73413.1"/>
    </source>
</evidence>
<accession>A0ABM7CPS3</accession>